<protein>
    <submittedName>
        <fullName evidence="1">Uncharacterized protein</fullName>
    </submittedName>
</protein>
<comment type="caution">
    <text evidence="1">The sequence shown here is derived from an EMBL/GenBank/DDBJ whole genome shotgun (WGS) entry which is preliminary data.</text>
</comment>
<dbReference type="AlphaFoldDB" id="A0A016UBL6"/>
<gene>
    <name evidence="1" type="primary">Acey_s0046.g1382</name>
    <name evidence="1" type="ORF">Y032_0046g1382</name>
</gene>
<sequence>MATLETSYQKRQKLNLWRLRLQNVLFLRLLFPFVFHCITLPERTCCESDYSLVWNGCYNFGRSSECTTTCQCSLPDSNGYYICPVNTVFQSLRVSDERQPSRYSGDVVCLNLSWRGASRNRIISLVKTKY</sequence>
<dbReference type="Proteomes" id="UP000024635">
    <property type="component" value="Unassembled WGS sequence"/>
</dbReference>
<evidence type="ECO:0000313" key="1">
    <source>
        <dbReference type="EMBL" id="EYC12714.1"/>
    </source>
</evidence>
<proteinExistence type="predicted"/>
<keyword evidence="2" id="KW-1185">Reference proteome</keyword>
<reference evidence="2" key="1">
    <citation type="journal article" date="2015" name="Nat. Genet.">
        <title>The genome and transcriptome of the zoonotic hookworm Ancylostoma ceylanicum identify infection-specific gene families.</title>
        <authorList>
            <person name="Schwarz E.M."/>
            <person name="Hu Y."/>
            <person name="Antoshechkin I."/>
            <person name="Miller M.M."/>
            <person name="Sternberg P.W."/>
            <person name="Aroian R.V."/>
        </authorList>
    </citation>
    <scope>NUCLEOTIDE SEQUENCE</scope>
    <source>
        <strain evidence="2">HY135</strain>
    </source>
</reference>
<dbReference type="EMBL" id="JARK01001382">
    <property type="protein sequence ID" value="EYC12714.1"/>
    <property type="molecule type" value="Genomic_DNA"/>
</dbReference>
<organism evidence="1 2">
    <name type="scientific">Ancylostoma ceylanicum</name>
    <dbReference type="NCBI Taxonomy" id="53326"/>
    <lineage>
        <taxon>Eukaryota</taxon>
        <taxon>Metazoa</taxon>
        <taxon>Ecdysozoa</taxon>
        <taxon>Nematoda</taxon>
        <taxon>Chromadorea</taxon>
        <taxon>Rhabditida</taxon>
        <taxon>Rhabditina</taxon>
        <taxon>Rhabditomorpha</taxon>
        <taxon>Strongyloidea</taxon>
        <taxon>Ancylostomatidae</taxon>
        <taxon>Ancylostomatinae</taxon>
        <taxon>Ancylostoma</taxon>
    </lineage>
</organism>
<accession>A0A016UBL6</accession>
<name>A0A016UBL6_9BILA</name>
<evidence type="ECO:0000313" key="2">
    <source>
        <dbReference type="Proteomes" id="UP000024635"/>
    </source>
</evidence>